<sequence>MVDWCASPSTMVPHHTQFPVSSLQLGLASCTADPGNLPVRAISRQPQLPETALWLACCLASYRSALPCPVSPLTVPPLLHLHLQLDPALTSPKLAAAGNPSDQSRDHRNVWS</sequence>
<organism evidence="2 3">
    <name type="scientific">Petrolisthes manimaculis</name>
    <dbReference type="NCBI Taxonomy" id="1843537"/>
    <lineage>
        <taxon>Eukaryota</taxon>
        <taxon>Metazoa</taxon>
        <taxon>Ecdysozoa</taxon>
        <taxon>Arthropoda</taxon>
        <taxon>Crustacea</taxon>
        <taxon>Multicrustacea</taxon>
        <taxon>Malacostraca</taxon>
        <taxon>Eumalacostraca</taxon>
        <taxon>Eucarida</taxon>
        <taxon>Decapoda</taxon>
        <taxon>Pleocyemata</taxon>
        <taxon>Anomura</taxon>
        <taxon>Galatheoidea</taxon>
        <taxon>Porcellanidae</taxon>
        <taxon>Petrolisthes</taxon>
    </lineage>
</organism>
<name>A0AAE1TKG3_9EUCA</name>
<keyword evidence="3" id="KW-1185">Reference proteome</keyword>
<evidence type="ECO:0000256" key="1">
    <source>
        <dbReference type="SAM" id="MobiDB-lite"/>
    </source>
</evidence>
<dbReference type="Proteomes" id="UP001292094">
    <property type="component" value="Unassembled WGS sequence"/>
</dbReference>
<evidence type="ECO:0000313" key="3">
    <source>
        <dbReference type="Proteomes" id="UP001292094"/>
    </source>
</evidence>
<evidence type="ECO:0000313" key="2">
    <source>
        <dbReference type="EMBL" id="KAK4288753.1"/>
    </source>
</evidence>
<feature type="region of interest" description="Disordered" evidence="1">
    <location>
        <begin position="92"/>
        <end position="112"/>
    </location>
</feature>
<proteinExistence type="predicted"/>
<comment type="caution">
    <text evidence="2">The sequence shown here is derived from an EMBL/GenBank/DDBJ whole genome shotgun (WGS) entry which is preliminary data.</text>
</comment>
<dbReference type="AlphaFoldDB" id="A0AAE1TKG3"/>
<accession>A0AAE1TKG3</accession>
<gene>
    <name evidence="2" type="ORF">Pmani_038236</name>
</gene>
<feature type="compositionally biased region" description="Basic and acidic residues" evidence="1">
    <location>
        <begin position="103"/>
        <end position="112"/>
    </location>
</feature>
<dbReference type="EMBL" id="JAWZYT010006150">
    <property type="protein sequence ID" value="KAK4288753.1"/>
    <property type="molecule type" value="Genomic_DNA"/>
</dbReference>
<reference evidence="2" key="1">
    <citation type="submission" date="2023-11" db="EMBL/GenBank/DDBJ databases">
        <title>Genome assemblies of two species of porcelain crab, Petrolisthes cinctipes and Petrolisthes manimaculis (Anomura: Porcellanidae).</title>
        <authorList>
            <person name="Angst P."/>
        </authorList>
    </citation>
    <scope>NUCLEOTIDE SEQUENCE</scope>
    <source>
        <strain evidence="2">PB745_02</strain>
        <tissue evidence="2">Gill</tissue>
    </source>
</reference>
<protein>
    <submittedName>
        <fullName evidence="2">Uncharacterized protein</fullName>
    </submittedName>
</protein>